<feature type="compositionally biased region" description="Polar residues" evidence="1">
    <location>
        <begin position="7"/>
        <end position="17"/>
    </location>
</feature>
<sequence length="67" mass="7779">MTLGQKVISTNKQSATETSKRAQKRLRRDVIKESSSVNIFYYYLFKNKRSIAETSEPAQKRPRKDVA</sequence>
<gene>
    <name evidence="2" type="ORF">F8M41_016069</name>
</gene>
<dbReference type="Proteomes" id="UP000439903">
    <property type="component" value="Unassembled WGS sequence"/>
</dbReference>
<comment type="caution">
    <text evidence="2">The sequence shown here is derived from an EMBL/GenBank/DDBJ whole genome shotgun (WGS) entry which is preliminary data.</text>
</comment>
<dbReference type="AlphaFoldDB" id="A0A8H3WX95"/>
<evidence type="ECO:0000313" key="3">
    <source>
        <dbReference type="Proteomes" id="UP000439903"/>
    </source>
</evidence>
<evidence type="ECO:0000256" key="1">
    <source>
        <dbReference type="SAM" id="MobiDB-lite"/>
    </source>
</evidence>
<reference evidence="2 3" key="1">
    <citation type="journal article" date="2019" name="Environ. Microbiol.">
        <title>At the nexus of three kingdoms: the genome of the mycorrhizal fungus Gigaspora margarita provides insights into plant, endobacterial and fungal interactions.</title>
        <authorList>
            <person name="Venice F."/>
            <person name="Ghignone S."/>
            <person name="Salvioli di Fossalunga A."/>
            <person name="Amselem J."/>
            <person name="Novero M."/>
            <person name="Xianan X."/>
            <person name="Sedzielewska Toro K."/>
            <person name="Morin E."/>
            <person name="Lipzen A."/>
            <person name="Grigoriev I.V."/>
            <person name="Henrissat B."/>
            <person name="Martin F.M."/>
            <person name="Bonfante P."/>
        </authorList>
    </citation>
    <scope>NUCLEOTIDE SEQUENCE [LARGE SCALE GENOMIC DNA]</scope>
    <source>
        <strain evidence="2 3">BEG34</strain>
    </source>
</reference>
<name>A0A8H3WX95_GIGMA</name>
<proteinExistence type="predicted"/>
<feature type="region of interest" description="Disordered" evidence="1">
    <location>
        <begin position="1"/>
        <end position="22"/>
    </location>
</feature>
<keyword evidence="3" id="KW-1185">Reference proteome</keyword>
<evidence type="ECO:0000313" key="2">
    <source>
        <dbReference type="EMBL" id="KAF0342793.1"/>
    </source>
</evidence>
<organism evidence="2 3">
    <name type="scientific">Gigaspora margarita</name>
    <dbReference type="NCBI Taxonomy" id="4874"/>
    <lineage>
        <taxon>Eukaryota</taxon>
        <taxon>Fungi</taxon>
        <taxon>Fungi incertae sedis</taxon>
        <taxon>Mucoromycota</taxon>
        <taxon>Glomeromycotina</taxon>
        <taxon>Glomeromycetes</taxon>
        <taxon>Diversisporales</taxon>
        <taxon>Gigasporaceae</taxon>
        <taxon>Gigaspora</taxon>
    </lineage>
</organism>
<dbReference type="EMBL" id="WTPW01003427">
    <property type="protein sequence ID" value="KAF0342793.1"/>
    <property type="molecule type" value="Genomic_DNA"/>
</dbReference>
<protein>
    <submittedName>
        <fullName evidence="2">Uncharacterized protein</fullName>
    </submittedName>
</protein>
<accession>A0A8H3WX95</accession>